<dbReference type="Proteomes" id="UP000035642">
    <property type="component" value="Unassembled WGS sequence"/>
</dbReference>
<proteinExistence type="predicted"/>
<reference evidence="2" key="1">
    <citation type="submission" date="2012-09" db="EMBL/GenBank/DDBJ databases">
        <authorList>
            <person name="Martin A.A."/>
        </authorList>
    </citation>
    <scope>NUCLEOTIDE SEQUENCE</scope>
</reference>
<feature type="compositionally biased region" description="Polar residues" evidence="1">
    <location>
        <begin position="1"/>
        <end position="15"/>
    </location>
</feature>
<dbReference type="AlphaFoldDB" id="A0A0K0DG64"/>
<sequence>MNAQTTTIANNSSGVTGLGFGTATTSGGVPTNSSEHSVMSNTSERFSLANEDGSTSHESTADGKEKLDDSSLTSGHNSSYNDHDAAIPKECDKCLMDDQRLFYIQYDKFQFKSQKPEALHRNVDFLQLTHLSTSSVRLNSQ</sequence>
<evidence type="ECO:0000256" key="1">
    <source>
        <dbReference type="SAM" id="MobiDB-lite"/>
    </source>
</evidence>
<evidence type="ECO:0000313" key="2">
    <source>
        <dbReference type="Proteomes" id="UP000035642"/>
    </source>
</evidence>
<protein>
    <submittedName>
        <fullName evidence="3">Uncharacterized protein</fullName>
    </submittedName>
</protein>
<feature type="compositionally biased region" description="Basic and acidic residues" evidence="1">
    <location>
        <begin position="59"/>
        <end position="69"/>
    </location>
</feature>
<evidence type="ECO:0000313" key="3">
    <source>
        <dbReference type="WBParaSite" id="ACAC_0001003001-mRNA-1"/>
    </source>
</evidence>
<feature type="compositionally biased region" description="Polar residues" evidence="1">
    <location>
        <begin position="70"/>
        <end position="80"/>
    </location>
</feature>
<feature type="region of interest" description="Disordered" evidence="1">
    <location>
        <begin position="1"/>
        <end position="85"/>
    </location>
</feature>
<keyword evidence="2" id="KW-1185">Reference proteome</keyword>
<reference evidence="3" key="2">
    <citation type="submission" date="2017-02" db="UniProtKB">
        <authorList>
            <consortium name="WormBaseParasite"/>
        </authorList>
    </citation>
    <scope>IDENTIFICATION</scope>
</reference>
<dbReference type="WBParaSite" id="ACAC_0001003001-mRNA-1">
    <property type="protein sequence ID" value="ACAC_0001003001-mRNA-1"/>
    <property type="gene ID" value="ACAC_0001003001"/>
</dbReference>
<organism evidence="2 3">
    <name type="scientific">Angiostrongylus cantonensis</name>
    <name type="common">Rat lungworm</name>
    <dbReference type="NCBI Taxonomy" id="6313"/>
    <lineage>
        <taxon>Eukaryota</taxon>
        <taxon>Metazoa</taxon>
        <taxon>Ecdysozoa</taxon>
        <taxon>Nematoda</taxon>
        <taxon>Chromadorea</taxon>
        <taxon>Rhabditida</taxon>
        <taxon>Rhabditina</taxon>
        <taxon>Rhabditomorpha</taxon>
        <taxon>Strongyloidea</taxon>
        <taxon>Metastrongylidae</taxon>
        <taxon>Angiostrongylus</taxon>
    </lineage>
</organism>
<accession>A0A0K0DG64</accession>
<feature type="compositionally biased region" description="Polar residues" evidence="1">
    <location>
        <begin position="22"/>
        <end position="45"/>
    </location>
</feature>
<name>A0A0K0DG64_ANGCA</name>